<keyword evidence="3" id="KW-1185">Reference proteome</keyword>
<protein>
    <submittedName>
        <fullName evidence="2">Zinc finger protein 263-like protein</fullName>
    </submittedName>
</protein>
<feature type="region of interest" description="Disordered" evidence="1">
    <location>
        <begin position="182"/>
        <end position="212"/>
    </location>
</feature>
<gene>
    <name evidence="2" type="ORF">AKAME5_002908000</name>
</gene>
<dbReference type="AlphaFoldDB" id="A0AAD3MXE1"/>
<evidence type="ECO:0000313" key="3">
    <source>
        <dbReference type="Proteomes" id="UP001279410"/>
    </source>
</evidence>
<dbReference type="EMBL" id="BRZM01005083">
    <property type="protein sequence ID" value="GLD61554.1"/>
    <property type="molecule type" value="Genomic_DNA"/>
</dbReference>
<comment type="caution">
    <text evidence="2">The sequence shown here is derived from an EMBL/GenBank/DDBJ whole genome shotgun (WGS) entry which is preliminary data.</text>
</comment>
<evidence type="ECO:0000313" key="2">
    <source>
        <dbReference type="EMBL" id="GLD61554.1"/>
    </source>
</evidence>
<proteinExistence type="predicted"/>
<organism evidence="2 3">
    <name type="scientific">Lates japonicus</name>
    <name type="common">Japanese lates</name>
    <dbReference type="NCBI Taxonomy" id="270547"/>
    <lineage>
        <taxon>Eukaryota</taxon>
        <taxon>Metazoa</taxon>
        <taxon>Chordata</taxon>
        <taxon>Craniata</taxon>
        <taxon>Vertebrata</taxon>
        <taxon>Euteleostomi</taxon>
        <taxon>Actinopterygii</taxon>
        <taxon>Neopterygii</taxon>
        <taxon>Teleostei</taxon>
        <taxon>Neoteleostei</taxon>
        <taxon>Acanthomorphata</taxon>
        <taxon>Carangaria</taxon>
        <taxon>Carangaria incertae sedis</taxon>
        <taxon>Centropomidae</taxon>
        <taxon>Lates</taxon>
    </lineage>
</organism>
<feature type="compositionally biased region" description="Basic and acidic residues" evidence="1">
    <location>
        <begin position="45"/>
        <end position="56"/>
    </location>
</feature>
<dbReference type="Proteomes" id="UP001279410">
    <property type="component" value="Unassembled WGS sequence"/>
</dbReference>
<name>A0AAD3MXE1_LATJO</name>
<feature type="region of interest" description="Disordered" evidence="1">
    <location>
        <begin position="42"/>
        <end position="70"/>
    </location>
</feature>
<feature type="compositionally biased region" description="Polar residues" evidence="1">
    <location>
        <begin position="57"/>
        <end position="67"/>
    </location>
</feature>
<evidence type="ECO:0000256" key="1">
    <source>
        <dbReference type="SAM" id="MobiDB-lite"/>
    </source>
</evidence>
<accession>A0AAD3MXE1</accession>
<reference evidence="2" key="1">
    <citation type="submission" date="2022-08" db="EMBL/GenBank/DDBJ databases">
        <title>Genome sequencing of akame (Lates japonicus).</title>
        <authorList>
            <person name="Hashiguchi Y."/>
            <person name="Takahashi H."/>
        </authorList>
    </citation>
    <scope>NUCLEOTIDE SEQUENCE</scope>
    <source>
        <strain evidence="2">Kochi</strain>
    </source>
</reference>
<sequence length="236" mass="25270">MSTGVVNLQAQVESVLGVLVKAATMELTKLFESRYRASAVDVDVDEGRTEGKRENETVQSRDSLSTADSKRSIGVQVDESVYPQLEVSGSSFLSVGDCLRHCEEEETGVVEGCPIPSEIPPAEDNGHVDPECSPLKEQVLTETLQDQLPGQPGMLVPSGSRLLRRRVRGLIIPESELVEDGDGLLVGDQNSGSPKGSDGEHRVPAGGRNIKPSECRSLNSAKSMPVVYRSLAACLV</sequence>